<reference evidence="1 2" key="1">
    <citation type="submission" date="2018-05" db="EMBL/GenBank/DDBJ databases">
        <title>A metagenomic window into the 2 km-deep terrestrial subsurface aquifer revealed taxonomically and functionally diverse microbial community comprising novel uncultured bacterial lineages.</title>
        <authorList>
            <person name="Kadnikov V.V."/>
            <person name="Mardanov A.V."/>
            <person name="Beletsky A.V."/>
            <person name="Banks D."/>
            <person name="Pimenov N.V."/>
            <person name="Frank Y.A."/>
            <person name="Karnachuk O.V."/>
            <person name="Ravin N.V."/>
        </authorList>
    </citation>
    <scope>NUCLEOTIDE SEQUENCE [LARGE SCALE GENOMIC DNA]</scope>
    <source>
        <strain evidence="1">BY5</strain>
    </source>
</reference>
<evidence type="ECO:0000313" key="1">
    <source>
        <dbReference type="EMBL" id="RCK78748.1"/>
    </source>
</evidence>
<accession>A0A367ZKY0</accession>
<sequence length="2214" mass="230653">MGAIEAPTGGWANVAQFESMVFDARSETPDWQTIQYDCVGGANGRLVLAVRTGATPVPDASWSAWSTVATTQVNGSAAIPSPDRRYLQYRCIFQRNANGAMPVLNEIRLICRALSIVSVTADTPNGVSQGQDNIPVRVTIRNDDINPVNLIGASLTFSLGAYSQILQTPSLPANLLPGASLVATFLVSVSETSPTGTSTVDAVATGTNGAVTFGDQGADQTHTWWIRSKARLAIISIDATPAYVNKGQSGIPVRMTIENQGETPYAFDGASLTFSLGSHTFTLVSPSIGTIIPPLSSFVATFSVNVSPNSDSGVVVINGTASGTNTFSGKNTDDVSADITDTWTIQNPADVVLNRITAPSFIARGQINVPVLLEVINLGEALARWDASVLKFTFLPPPAVPKTYDATYPVTVFPLTVQGGFSQLATYGVDVNPLTATGSDLIDGDVGYTDLNTFNTATSSGALYPASWTIIAEKVKTFKDASYLYESSSFNRPTSGVKVVYAKGEVLAPLREFVVRWYNPGNVEVASSTPPLTADLNGELFHAFSLDPTSPYGQWRIRITDPLNTYIVCENVFSVVSPASLSVNLALPPFVSVGQPFVATSTFTNSGGAIVKSAYPSPLAVSGTGVANQTGGPTPALQDVPGNGQATFTWQFVAVSPGTMIASVSGRGFDGNDDTPLVSATATSNVCWIQNPPALQVLNVVATPTVVYRNQQGVTVTFALRNAGSATAIIEAASLSITVGTYAQSLASPPLPFALAGGNTVATFTFGVNVDLYSPTGLATLTASLRAYDANWPASVTYLNPATPNDSWTVASIGLLLSASDTYNPEQYSFNRGQTIFIRAFGLNPNSQWYRIRLYNSFIPTPTLPTGWVNVSPMLAANASGTADHLYVLPGTAVLGTWTVSIENDPDSNGNTLSNPALALQYCSVQVPGSLIGSLTLSPPSVYEGETVLASLSLRNNLSTAAATISPATASALIKTAASTGDLTLVSGPTPASLTVFGNSLATFGWVFTAASETGLVGSLSVTAQLASSATGIDLNSGIATSTGKLVSNSIRIFRRALLATPDIWNLGTVGPGENSSPFSGAVRNVANATAVAVLWNKVDLNGPGGAKIPNVHLTFTPSPVGTVNPGATSPATATLWVPYNQASGSYIATMAVYDDLNGNLQIDIGEPYDRFNVQVDVPAKTNVFTVESLIDLGNWPRNLTTNPQTLNYFNGGNLDLLNLKFQQTVGTTTTITVTPTNPGFLAVPLASQASVRAVIPPVHPSGIYLATWTLWDDRDNNSSLNATEAARTFQVRIGIGTISFTLAPSPLNAGHAPPNNTLAAPPLTLTNTGELPLSKLRPILAPLSNGSDTIATSSLNVSLPAAVAIGGTGNVTVGVYIPPGTPLGVYSGVQWVFEDTNGNQICDSFEASASFVLQVTVDAAASVQVLVPVVDFGGMAPGTAKTVQIPCRNTGNTDLTQLRWEKVDLIGPGTIGQANYSFPPAEPFSAPAGAFFYRDITLNVPAGQALGDYLGSSAWLFDSPDTVRNVGEPQDDFRVAVQVGIVSLDVLDATVTTSGDPASTSLQKAFRVYNDGSLTITRARATATALIGPTTIPATASVFTPSPIGMILVGQTVTGYWSVNIPAATPAGVYVATLTAWDDSNNDAIMQAAEASTTAVLQLTVNAKRVLKVIQNPLNLGLATEGSLVQAPIEVQNVGNIPLALVRGKSAALVGGVDTIPAANATFSDPIGAIPVGASVIATVSVSIGAPRANGTYNGTFLVYEDYNPADGAHQPAAEEYANFSVIVQVGKKGIAVTPMVDLGNANPGAIPSAGFTVTNTGDFPLQRVRWLASDSWSGSVAIASANLGLAPAAPFVINVAGNRAAVASLTIPPFTPPGTYIGTHTVWEDENNDGIVQPGEASATFNTRVTVLTYQALDLLPTLVDFGTLTAGTTSHWIEVGFRNLGNVALSGFAWTFTALDDGLGNTIPVGALQASTTYLPDPVPPGGIATAHVRIAVPAGQMASIYGPTGGQALSGNAGAAVDTCQFRVEVLAAHTGPNFASGTVYQTIATTTFPAVPAAPGRFILSGWVCPGTGSVRIGLAQTREDGSVAVYDFVEVASTGQVIGGGPNLVNVGVTETFPFYPPDGGGAMMTFYRIFIALDLAFNESVASQAHILLDNSSPTALGSHSVWLDGIQFEQGVRPDQIVPTTFNRGRKVVSPNREQDVRGQQYYYQW</sequence>
<gene>
    <name evidence="1" type="ORF">OZSIB_1101</name>
</gene>
<dbReference type="EMBL" id="QOQW01000019">
    <property type="protein sequence ID" value="RCK78748.1"/>
    <property type="molecule type" value="Genomic_DNA"/>
</dbReference>
<proteinExistence type="predicted"/>
<name>A0A367ZKY0_9BACT</name>
<protein>
    <submittedName>
        <fullName evidence="1">Large repetitive protein</fullName>
    </submittedName>
</protein>
<evidence type="ECO:0000313" key="2">
    <source>
        <dbReference type="Proteomes" id="UP000252355"/>
    </source>
</evidence>
<dbReference type="Proteomes" id="UP000252355">
    <property type="component" value="Unassembled WGS sequence"/>
</dbReference>
<organism evidence="1 2">
    <name type="scientific">Candidatus Ozemobacter sibiricus</name>
    <dbReference type="NCBI Taxonomy" id="2268124"/>
    <lineage>
        <taxon>Bacteria</taxon>
        <taxon>Candidatus Ozemobacteria</taxon>
        <taxon>Candidatus Ozemobacterales</taxon>
        <taxon>Candidatus Ozemobacteraceae</taxon>
        <taxon>Candidatus Ozemobacter</taxon>
    </lineage>
</organism>
<comment type="caution">
    <text evidence="1">The sequence shown here is derived from an EMBL/GenBank/DDBJ whole genome shotgun (WGS) entry which is preliminary data.</text>
</comment>